<dbReference type="STRING" id="576131.SAMN05444486_10156"/>
<dbReference type="InterPro" id="IPR011059">
    <property type="entry name" value="Metal-dep_hydrolase_composite"/>
</dbReference>
<evidence type="ECO:0000256" key="1">
    <source>
        <dbReference type="ARBA" id="ARBA00004984"/>
    </source>
</evidence>
<organism evidence="10 11">
    <name type="scientific">Lentibacter algarum</name>
    <dbReference type="NCBI Taxonomy" id="576131"/>
    <lineage>
        <taxon>Bacteria</taxon>
        <taxon>Pseudomonadati</taxon>
        <taxon>Pseudomonadota</taxon>
        <taxon>Alphaproteobacteria</taxon>
        <taxon>Rhodobacterales</taxon>
        <taxon>Roseobacteraceae</taxon>
        <taxon>Lentibacter</taxon>
    </lineage>
</organism>
<dbReference type="GeneID" id="78122870"/>
<comment type="catalytic activity">
    <reaction evidence="8">
        <text>guanine + H2O + H(+) = xanthine + NH4(+)</text>
        <dbReference type="Rhea" id="RHEA:14665"/>
        <dbReference type="ChEBI" id="CHEBI:15377"/>
        <dbReference type="ChEBI" id="CHEBI:15378"/>
        <dbReference type="ChEBI" id="CHEBI:16235"/>
        <dbReference type="ChEBI" id="CHEBI:17712"/>
        <dbReference type="ChEBI" id="CHEBI:28938"/>
        <dbReference type="EC" id="3.5.4.3"/>
    </reaction>
</comment>
<dbReference type="InterPro" id="IPR006680">
    <property type="entry name" value="Amidohydro-rel"/>
</dbReference>
<dbReference type="PANTHER" id="PTHR11271:SF6">
    <property type="entry name" value="GUANINE DEAMINASE"/>
    <property type="match status" value="1"/>
</dbReference>
<evidence type="ECO:0000256" key="8">
    <source>
        <dbReference type="RuleBase" id="RU366009"/>
    </source>
</evidence>
<dbReference type="SUPFAM" id="SSF51556">
    <property type="entry name" value="Metallo-dependent hydrolases"/>
    <property type="match status" value="1"/>
</dbReference>
<comment type="pathway">
    <text evidence="1 8">Purine metabolism; guanine degradation; xanthine from guanine: step 1/1.</text>
</comment>
<dbReference type="GO" id="GO:0006147">
    <property type="term" value="P:guanine catabolic process"/>
    <property type="evidence" value="ECO:0007669"/>
    <property type="project" value="UniProtKB-UniRule"/>
</dbReference>
<dbReference type="PANTHER" id="PTHR11271">
    <property type="entry name" value="GUANINE DEAMINASE"/>
    <property type="match status" value="1"/>
</dbReference>
<dbReference type="OrthoDB" id="9787621at2"/>
<gene>
    <name evidence="10" type="ORF">SAMN05444486_10156</name>
</gene>
<dbReference type="GO" id="GO:0005829">
    <property type="term" value="C:cytosol"/>
    <property type="evidence" value="ECO:0007669"/>
    <property type="project" value="TreeGrafter"/>
</dbReference>
<comment type="function">
    <text evidence="8">Catalyzes the hydrolytic deamination of guanine, producing xanthine and ammonia.</text>
</comment>
<keyword evidence="4 8" id="KW-0479">Metal-binding</keyword>
<evidence type="ECO:0000313" key="10">
    <source>
        <dbReference type="EMBL" id="SDY07157.1"/>
    </source>
</evidence>
<comment type="cofactor">
    <cofactor evidence="8">
        <name>Zn(2+)</name>
        <dbReference type="ChEBI" id="CHEBI:29105"/>
    </cofactor>
    <text evidence="8">Binds 1 zinc ion per subunit.</text>
</comment>
<evidence type="ECO:0000256" key="6">
    <source>
        <dbReference type="ARBA" id="ARBA00022833"/>
    </source>
</evidence>
<feature type="domain" description="Amidohydrolase-related" evidence="9">
    <location>
        <begin position="67"/>
        <end position="425"/>
    </location>
</feature>
<sequence>MSETLFLGRVLSFHRRPEGAHDEAAFTYHEAGAVHVRDGRIVAMGDADDVRKSVYGAHVVDHRPHLILPGFIDMHLHFPQVQVLASWGKDLLDWLNKYTFVEEQRFAEMAHCEAMATGFYDGLLRNGTTTGVAYGSVHATSAEAMFAEAERRGMRMIGGKVMMDCHAPEALLDTAQTGYDESLALIERWHGKGRLSYAITPRFALTSTPEQLEAAGALCALHPECYMQTHVSENLTEIERARELYPDAPDYVGIYERYGLLGARALLGHAIHLEPREIDVIAGTGAKPVFCPTSNLFLGSGLYDDAGLRARGIQGAIATDIGGGTSYSMLQTLNEGYKVLQLRGQQMHPYQAFDWITRGNAEALGLVQEIGTLKAGSVADMVVLDARATPEMTLRADRIETLAEELFLLMIMGDDRAVAQTYVAGAAQKDV</sequence>
<dbReference type="EMBL" id="FNPR01000001">
    <property type="protein sequence ID" value="SDY07157.1"/>
    <property type="molecule type" value="Genomic_DNA"/>
</dbReference>
<reference evidence="10 11" key="1">
    <citation type="submission" date="2016-10" db="EMBL/GenBank/DDBJ databases">
        <authorList>
            <person name="de Groot N.N."/>
        </authorList>
    </citation>
    <scope>NUCLEOTIDE SEQUENCE [LARGE SCALE GENOMIC DNA]</scope>
    <source>
        <strain evidence="10 11">DSM 24677</strain>
    </source>
</reference>
<evidence type="ECO:0000256" key="4">
    <source>
        <dbReference type="ARBA" id="ARBA00022723"/>
    </source>
</evidence>
<dbReference type="NCBIfam" id="TIGR02967">
    <property type="entry name" value="guan_deamin"/>
    <property type="match status" value="1"/>
</dbReference>
<dbReference type="GO" id="GO:0008270">
    <property type="term" value="F:zinc ion binding"/>
    <property type="evidence" value="ECO:0007669"/>
    <property type="project" value="UniProtKB-UniRule"/>
</dbReference>
<name>A0A1H3GVM9_9RHOB</name>
<evidence type="ECO:0000256" key="5">
    <source>
        <dbReference type="ARBA" id="ARBA00022801"/>
    </source>
</evidence>
<dbReference type="InterPro" id="IPR051607">
    <property type="entry name" value="Metallo-dep_hydrolases"/>
</dbReference>
<dbReference type="RefSeq" id="WP_089886910.1">
    <property type="nucleotide sequence ID" value="NZ_CALJFH010000032.1"/>
</dbReference>
<dbReference type="UniPathway" id="UPA00603">
    <property type="reaction ID" value="UER00660"/>
</dbReference>
<keyword evidence="5 8" id="KW-0378">Hydrolase</keyword>
<evidence type="ECO:0000256" key="2">
    <source>
        <dbReference type="ARBA" id="ARBA00006745"/>
    </source>
</evidence>
<dbReference type="Gene3D" id="2.30.40.10">
    <property type="entry name" value="Urease, subunit C, domain 1"/>
    <property type="match status" value="1"/>
</dbReference>
<evidence type="ECO:0000313" key="11">
    <source>
        <dbReference type="Proteomes" id="UP000199026"/>
    </source>
</evidence>
<dbReference type="Pfam" id="PF01979">
    <property type="entry name" value="Amidohydro_1"/>
    <property type="match status" value="1"/>
</dbReference>
<proteinExistence type="inferred from homology"/>
<evidence type="ECO:0000256" key="3">
    <source>
        <dbReference type="ARBA" id="ARBA00012781"/>
    </source>
</evidence>
<keyword evidence="6 8" id="KW-0862">Zinc</keyword>
<evidence type="ECO:0000256" key="7">
    <source>
        <dbReference type="NCBIfam" id="TIGR02967"/>
    </source>
</evidence>
<keyword evidence="11" id="KW-1185">Reference proteome</keyword>
<evidence type="ECO:0000259" key="9">
    <source>
        <dbReference type="Pfam" id="PF01979"/>
    </source>
</evidence>
<dbReference type="InterPro" id="IPR014311">
    <property type="entry name" value="Guanine_deaminase"/>
</dbReference>
<dbReference type="SUPFAM" id="SSF51338">
    <property type="entry name" value="Composite domain of metallo-dependent hydrolases"/>
    <property type="match status" value="2"/>
</dbReference>
<comment type="similarity">
    <text evidence="2 8">Belongs to the metallo-dependent hydrolases superfamily. ATZ/TRZ family.</text>
</comment>
<dbReference type="NCBIfam" id="NF006679">
    <property type="entry name" value="PRK09228.1"/>
    <property type="match status" value="1"/>
</dbReference>
<dbReference type="InterPro" id="IPR032466">
    <property type="entry name" value="Metal_Hydrolase"/>
</dbReference>
<accession>A0A1H3GVM9</accession>
<dbReference type="Proteomes" id="UP000199026">
    <property type="component" value="Unassembled WGS sequence"/>
</dbReference>
<dbReference type="EC" id="3.5.4.3" evidence="3 7"/>
<protein>
    <recommendedName>
        <fullName evidence="3 7">Guanine deaminase</fullName>
        <shortName evidence="8">Guanase</shortName>
        <ecNumber evidence="3 7">3.5.4.3</ecNumber>
    </recommendedName>
    <alternativeName>
        <fullName evidence="8">Guanine aminohydrolase</fullName>
    </alternativeName>
</protein>
<dbReference type="GO" id="GO:0008892">
    <property type="term" value="F:guanine deaminase activity"/>
    <property type="evidence" value="ECO:0007669"/>
    <property type="project" value="UniProtKB-UniRule"/>
</dbReference>
<dbReference type="Gene3D" id="3.20.20.140">
    <property type="entry name" value="Metal-dependent hydrolases"/>
    <property type="match status" value="1"/>
</dbReference>
<dbReference type="AlphaFoldDB" id="A0A1H3GVM9"/>